<organism evidence="2 3">
    <name type="scientific">Abeliophyllum distichum</name>
    <dbReference type="NCBI Taxonomy" id="126358"/>
    <lineage>
        <taxon>Eukaryota</taxon>
        <taxon>Viridiplantae</taxon>
        <taxon>Streptophyta</taxon>
        <taxon>Embryophyta</taxon>
        <taxon>Tracheophyta</taxon>
        <taxon>Spermatophyta</taxon>
        <taxon>Magnoliopsida</taxon>
        <taxon>eudicotyledons</taxon>
        <taxon>Gunneridae</taxon>
        <taxon>Pentapetalae</taxon>
        <taxon>asterids</taxon>
        <taxon>lamiids</taxon>
        <taxon>Lamiales</taxon>
        <taxon>Oleaceae</taxon>
        <taxon>Forsythieae</taxon>
        <taxon>Abeliophyllum</taxon>
    </lineage>
</organism>
<comment type="caution">
    <text evidence="2">The sequence shown here is derived from an EMBL/GenBank/DDBJ whole genome shotgun (WGS) entry which is preliminary data.</text>
</comment>
<reference evidence="3" key="1">
    <citation type="submission" date="2024-07" db="EMBL/GenBank/DDBJ databases">
        <title>Two chromosome-level genome assemblies of Korean endemic species Abeliophyllum distichum and Forsythia ovata (Oleaceae).</title>
        <authorList>
            <person name="Jang H."/>
        </authorList>
    </citation>
    <scope>NUCLEOTIDE SEQUENCE [LARGE SCALE GENOMIC DNA]</scope>
</reference>
<name>A0ABD1PV55_9LAMI</name>
<proteinExistence type="predicted"/>
<feature type="region of interest" description="Disordered" evidence="1">
    <location>
        <begin position="28"/>
        <end position="51"/>
    </location>
</feature>
<feature type="compositionally biased region" description="Basic and acidic residues" evidence="1">
    <location>
        <begin position="29"/>
        <end position="51"/>
    </location>
</feature>
<protein>
    <submittedName>
        <fullName evidence="2">Uncharacterized protein</fullName>
    </submittedName>
</protein>
<dbReference type="AlphaFoldDB" id="A0ABD1PV55"/>
<keyword evidence="3" id="KW-1185">Reference proteome</keyword>
<accession>A0ABD1PV55</accession>
<dbReference type="EMBL" id="JBFOLK010000013">
    <property type="protein sequence ID" value="KAL2466436.1"/>
    <property type="molecule type" value="Genomic_DNA"/>
</dbReference>
<dbReference type="Proteomes" id="UP001604336">
    <property type="component" value="Unassembled WGS sequence"/>
</dbReference>
<evidence type="ECO:0000256" key="1">
    <source>
        <dbReference type="SAM" id="MobiDB-lite"/>
    </source>
</evidence>
<evidence type="ECO:0000313" key="3">
    <source>
        <dbReference type="Proteomes" id="UP001604336"/>
    </source>
</evidence>
<evidence type="ECO:0000313" key="2">
    <source>
        <dbReference type="EMBL" id="KAL2466436.1"/>
    </source>
</evidence>
<gene>
    <name evidence="2" type="ORF">Adt_42287</name>
</gene>
<sequence>MPHSLKELAMHAHVKKIQIARHGSYLLSDLRDKKDPKKEIKRDGKSGKPKEAMTISIVLAKITFQKSGSNPSPKPKLKFRPNKVQVQRKGFLTLKELEEKEYSFSDSEVSRILDNSLNKR</sequence>